<dbReference type="Pfam" id="PF14295">
    <property type="entry name" value="PAN_4"/>
    <property type="match status" value="1"/>
</dbReference>
<dbReference type="PROSITE" id="PS50041">
    <property type="entry name" value="C_TYPE_LECTIN_2"/>
    <property type="match status" value="1"/>
</dbReference>
<dbReference type="PROSITE" id="PS50948">
    <property type="entry name" value="PAN"/>
    <property type="match status" value="1"/>
</dbReference>
<dbReference type="SUPFAM" id="SSF56436">
    <property type="entry name" value="C-type lectin-like"/>
    <property type="match status" value="1"/>
</dbReference>
<evidence type="ECO:0000313" key="3">
    <source>
        <dbReference type="EMBL" id="KAK6169869.1"/>
    </source>
</evidence>
<organism evidence="3 4">
    <name type="scientific">Patella caerulea</name>
    <name type="common">Rayed Mediterranean limpet</name>
    <dbReference type="NCBI Taxonomy" id="87958"/>
    <lineage>
        <taxon>Eukaryota</taxon>
        <taxon>Metazoa</taxon>
        <taxon>Spiralia</taxon>
        <taxon>Lophotrochozoa</taxon>
        <taxon>Mollusca</taxon>
        <taxon>Gastropoda</taxon>
        <taxon>Patellogastropoda</taxon>
        <taxon>Patelloidea</taxon>
        <taxon>Patellidae</taxon>
        <taxon>Patella</taxon>
    </lineage>
</organism>
<dbReference type="InterPro" id="IPR003609">
    <property type="entry name" value="Pan_app"/>
</dbReference>
<protein>
    <recommendedName>
        <fullName evidence="5">C-type lectin</fullName>
    </recommendedName>
</protein>
<dbReference type="SUPFAM" id="SSF57414">
    <property type="entry name" value="Hairpin loop containing domain-like"/>
    <property type="match status" value="1"/>
</dbReference>
<evidence type="ECO:0000259" key="1">
    <source>
        <dbReference type="PROSITE" id="PS50041"/>
    </source>
</evidence>
<name>A0AAN8J518_PATCE</name>
<dbReference type="Proteomes" id="UP001347796">
    <property type="component" value="Unassembled WGS sequence"/>
</dbReference>
<dbReference type="InterPro" id="IPR001304">
    <property type="entry name" value="C-type_lectin-like"/>
</dbReference>
<dbReference type="CDD" id="cd00037">
    <property type="entry name" value="CLECT"/>
    <property type="match status" value="1"/>
</dbReference>
<evidence type="ECO:0000259" key="2">
    <source>
        <dbReference type="PROSITE" id="PS50948"/>
    </source>
</evidence>
<dbReference type="Gene3D" id="3.10.100.10">
    <property type="entry name" value="Mannose-Binding Protein A, subunit A"/>
    <property type="match status" value="1"/>
</dbReference>
<dbReference type="InterPro" id="IPR050801">
    <property type="entry name" value="Ca-Dep_Lectins_ImmuneDev"/>
</dbReference>
<feature type="domain" description="C-type lectin" evidence="1">
    <location>
        <begin position="100"/>
        <end position="219"/>
    </location>
</feature>
<dbReference type="InterPro" id="IPR016187">
    <property type="entry name" value="CTDL_fold"/>
</dbReference>
<dbReference type="PANTHER" id="PTHR22801:SF63">
    <property type="entry name" value="C-TYPE LECTIN DOMAIN-CONTAINING PROTEIN"/>
    <property type="match status" value="1"/>
</dbReference>
<reference evidence="3 4" key="1">
    <citation type="submission" date="2024-01" db="EMBL/GenBank/DDBJ databases">
        <title>The genome of the rayed Mediterranean limpet Patella caerulea (Linnaeus, 1758).</title>
        <authorList>
            <person name="Anh-Thu Weber A."/>
            <person name="Halstead-Nussloch G."/>
        </authorList>
    </citation>
    <scope>NUCLEOTIDE SEQUENCE [LARGE SCALE GENOMIC DNA]</scope>
    <source>
        <strain evidence="3">AATW-2023a</strain>
        <tissue evidence="3">Whole specimen</tissue>
    </source>
</reference>
<dbReference type="EMBL" id="JAZGQO010000015">
    <property type="protein sequence ID" value="KAK6169869.1"/>
    <property type="molecule type" value="Genomic_DNA"/>
</dbReference>
<keyword evidence="4" id="KW-1185">Reference proteome</keyword>
<comment type="caution">
    <text evidence="3">The sequence shown here is derived from an EMBL/GenBank/DDBJ whole genome shotgun (WGS) entry which is preliminary data.</text>
</comment>
<dbReference type="Gene3D" id="3.50.4.10">
    <property type="entry name" value="Hepatocyte Growth Factor"/>
    <property type="match status" value="1"/>
</dbReference>
<evidence type="ECO:0000313" key="4">
    <source>
        <dbReference type="Proteomes" id="UP001347796"/>
    </source>
</evidence>
<sequence>MFEVSSQCTGRFQMIPFKNRLVSDYLSLYLNVSVQDCGGQCARTSNCDSFSYQPKTNPSECYLYRKRVWAGKTPAVNKEGLVTYWRLADHCPSEYILNTVYNTCFKAYINTGDETTWSRAMTRCEEDGGYLFIASSMNRLQMVTDFVKNLKVYGQLTYVGGNDVYVKGTWEWIDGSTEFIWGLTEPNVFEEHCGAVKTQNPVDGLRDVHCDSLYGYLCEIPI</sequence>
<gene>
    <name evidence="3" type="ORF">SNE40_020844</name>
</gene>
<dbReference type="PANTHER" id="PTHR22801">
    <property type="entry name" value="LITHOSTATHINE"/>
    <property type="match status" value="1"/>
</dbReference>
<dbReference type="InterPro" id="IPR016186">
    <property type="entry name" value="C-type_lectin-like/link_sf"/>
</dbReference>
<feature type="domain" description="Apple" evidence="2">
    <location>
        <begin position="8"/>
        <end position="88"/>
    </location>
</feature>
<dbReference type="AlphaFoldDB" id="A0AAN8J518"/>
<accession>A0AAN8J518</accession>
<dbReference type="Pfam" id="PF00059">
    <property type="entry name" value="Lectin_C"/>
    <property type="match status" value="1"/>
</dbReference>
<evidence type="ECO:0008006" key="5">
    <source>
        <dbReference type="Google" id="ProtNLM"/>
    </source>
</evidence>
<proteinExistence type="predicted"/>
<dbReference type="SMART" id="SM00034">
    <property type="entry name" value="CLECT"/>
    <property type="match status" value="1"/>
</dbReference>